<feature type="chain" id="PRO_5043422114" evidence="11">
    <location>
        <begin position="23"/>
        <end position="342"/>
    </location>
</feature>
<feature type="region of interest" description="Disordered" evidence="10">
    <location>
        <begin position="189"/>
        <end position="220"/>
    </location>
</feature>
<dbReference type="PANTHER" id="PTHR30329">
    <property type="entry name" value="STATOR ELEMENT OF FLAGELLAR MOTOR COMPLEX"/>
    <property type="match status" value="1"/>
</dbReference>
<dbReference type="PANTHER" id="PTHR30329:SF21">
    <property type="entry name" value="LIPOPROTEIN YIAD-RELATED"/>
    <property type="match status" value="1"/>
</dbReference>
<dbReference type="STRING" id="1579979.WM2015_1106"/>
<evidence type="ECO:0000313" key="13">
    <source>
        <dbReference type="Proteomes" id="UP000066624"/>
    </source>
</evidence>
<keyword evidence="8" id="KW-0472">Membrane</keyword>
<keyword evidence="5 11" id="KW-0732">Signal</keyword>
<gene>
    <name evidence="12" type="ORF">WM2015_1106</name>
</gene>
<protein>
    <submittedName>
        <fullName evidence="12">Outer membrane protein/peptidoglycan-associated (Lipo)protein</fullName>
    </submittedName>
</protein>
<dbReference type="PROSITE" id="PS51123">
    <property type="entry name" value="OMPA_2"/>
    <property type="match status" value="1"/>
</dbReference>
<dbReference type="GO" id="GO:0015288">
    <property type="term" value="F:porin activity"/>
    <property type="evidence" value="ECO:0007669"/>
    <property type="project" value="UniProtKB-KW"/>
</dbReference>
<dbReference type="PRINTS" id="PR01023">
    <property type="entry name" value="NAFLGMOTY"/>
</dbReference>
<dbReference type="GO" id="GO:0046930">
    <property type="term" value="C:pore complex"/>
    <property type="evidence" value="ECO:0007669"/>
    <property type="project" value="UniProtKB-KW"/>
</dbReference>
<keyword evidence="9" id="KW-0998">Cell outer membrane</keyword>
<evidence type="ECO:0000256" key="11">
    <source>
        <dbReference type="SAM" id="SignalP"/>
    </source>
</evidence>
<dbReference type="Pfam" id="PF13505">
    <property type="entry name" value="OMP_b-brl"/>
    <property type="match status" value="1"/>
</dbReference>
<dbReference type="RefSeq" id="WP_169751105.1">
    <property type="nucleotide sequence ID" value="NZ_CP012154.1"/>
</dbReference>
<dbReference type="InterPro" id="IPR050330">
    <property type="entry name" value="Bact_OuterMem_StrucFunc"/>
</dbReference>
<evidence type="ECO:0000256" key="8">
    <source>
        <dbReference type="ARBA" id="ARBA00023136"/>
    </source>
</evidence>
<dbReference type="SUPFAM" id="SSF103088">
    <property type="entry name" value="OmpA-like"/>
    <property type="match status" value="1"/>
</dbReference>
<dbReference type="InterPro" id="IPR027385">
    <property type="entry name" value="Beta-barrel_OMP"/>
</dbReference>
<feature type="signal peptide" evidence="11">
    <location>
        <begin position="1"/>
        <end position="22"/>
    </location>
</feature>
<dbReference type="EMBL" id="CP012154">
    <property type="protein sequence ID" value="AKS41480.1"/>
    <property type="molecule type" value="Genomic_DNA"/>
</dbReference>
<comment type="subcellular location">
    <subcellularLocation>
        <location evidence="1">Cell outer membrane</location>
        <topology evidence="1">Multi-pass membrane protein</topology>
    </subcellularLocation>
</comment>
<sequence>MKLDRLLAVSLALGLVSTSALAQDDPYDNRWYFGAAGGLVWPDGDRLTDDDVDLHYGVSIGRFFSPSMSVDLRFDRYQLDYDEATPGTSSRQQSIGLVGRYHFREGQDTRPYIMAGLGIQDHKSIYDKGRDVYGSVGLGVLHTYSDRVSMRLEGEYRHDNDRDTFNTGAGFDDFMLTLGFNFAIGERARAPQPEPMPEPAPQPVRRPTPEPIQARQAEPEPEPEVVFEFSAAVTFDLNSARLQPSAIAELNDAVEVLSMHTQLSHIEIAGHTCDLGAAGYNQTLSEQRAQAVRDYLVEHGIAADRLSVRGYGEDRPKVPNTSDSNRQQNRRVELVVMGKSEG</sequence>
<dbReference type="PRINTS" id="PR01021">
    <property type="entry name" value="OMPADOMAIN"/>
</dbReference>
<dbReference type="SUPFAM" id="SSF56925">
    <property type="entry name" value="OMPA-like"/>
    <property type="match status" value="1"/>
</dbReference>
<dbReference type="CDD" id="cd07185">
    <property type="entry name" value="OmpA_C-like"/>
    <property type="match status" value="1"/>
</dbReference>
<dbReference type="Proteomes" id="UP000066624">
    <property type="component" value="Chromosome"/>
</dbReference>
<keyword evidence="4" id="KW-0812">Transmembrane</keyword>
<dbReference type="InterPro" id="IPR036737">
    <property type="entry name" value="OmpA-like_sf"/>
</dbReference>
<accession>A0A0K0XUY7</accession>
<keyword evidence="6" id="KW-0406">Ion transport</keyword>
<evidence type="ECO:0000313" key="12">
    <source>
        <dbReference type="EMBL" id="AKS41480.1"/>
    </source>
</evidence>
<evidence type="ECO:0000256" key="3">
    <source>
        <dbReference type="ARBA" id="ARBA00022452"/>
    </source>
</evidence>
<evidence type="ECO:0000256" key="4">
    <source>
        <dbReference type="ARBA" id="ARBA00022692"/>
    </source>
</evidence>
<evidence type="ECO:0000256" key="2">
    <source>
        <dbReference type="ARBA" id="ARBA00022448"/>
    </source>
</evidence>
<evidence type="ECO:0000256" key="7">
    <source>
        <dbReference type="ARBA" id="ARBA00023114"/>
    </source>
</evidence>
<dbReference type="Gene3D" id="2.40.160.20">
    <property type="match status" value="1"/>
</dbReference>
<dbReference type="Gene3D" id="3.30.1330.60">
    <property type="entry name" value="OmpA-like domain"/>
    <property type="match status" value="1"/>
</dbReference>
<feature type="region of interest" description="Disordered" evidence="10">
    <location>
        <begin position="310"/>
        <end position="329"/>
    </location>
</feature>
<dbReference type="GO" id="GO:0006811">
    <property type="term" value="P:monoatomic ion transport"/>
    <property type="evidence" value="ECO:0007669"/>
    <property type="project" value="UniProtKB-KW"/>
</dbReference>
<evidence type="ECO:0000256" key="5">
    <source>
        <dbReference type="ARBA" id="ARBA00022729"/>
    </source>
</evidence>
<dbReference type="InterPro" id="IPR011250">
    <property type="entry name" value="OMP/PagP_B-barrel"/>
</dbReference>
<keyword evidence="2" id="KW-0813">Transport</keyword>
<dbReference type="GO" id="GO:0009279">
    <property type="term" value="C:cell outer membrane"/>
    <property type="evidence" value="ECO:0007669"/>
    <property type="project" value="UniProtKB-SubCell"/>
</dbReference>
<dbReference type="Pfam" id="PF00691">
    <property type="entry name" value="OmpA"/>
    <property type="match status" value="1"/>
</dbReference>
<evidence type="ECO:0000256" key="1">
    <source>
        <dbReference type="ARBA" id="ARBA00004571"/>
    </source>
</evidence>
<dbReference type="KEGG" id="wma:WM2015_1106"/>
<dbReference type="AlphaFoldDB" id="A0A0K0XUY7"/>
<keyword evidence="7" id="KW-0626">Porin</keyword>
<keyword evidence="3" id="KW-1134">Transmembrane beta strand</keyword>
<dbReference type="InterPro" id="IPR006664">
    <property type="entry name" value="OMP_bac"/>
</dbReference>
<keyword evidence="13" id="KW-1185">Reference proteome</keyword>
<proteinExistence type="predicted"/>
<evidence type="ECO:0000256" key="9">
    <source>
        <dbReference type="ARBA" id="ARBA00023237"/>
    </source>
</evidence>
<feature type="compositionally biased region" description="Pro residues" evidence="10">
    <location>
        <begin position="192"/>
        <end position="210"/>
    </location>
</feature>
<dbReference type="InterPro" id="IPR006665">
    <property type="entry name" value="OmpA-like"/>
</dbReference>
<evidence type="ECO:0000256" key="6">
    <source>
        <dbReference type="ARBA" id="ARBA00023065"/>
    </source>
</evidence>
<name>A0A0K0XUY7_9GAMM</name>
<organism evidence="12 13">
    <name type="scientific">Wenzhouxiangella marina</name>
    <dbReference type="NCBI Taxonomy" id="1579979"/>
    <lineage>
        <taxon>Bacteria</taxon>
        <taxon>Pseudomonadati</taxon>
        <taxon>Pseudomonadota</taxon>
        <taxon>Gammaproteobacteria</taxon>
        <taxon>Chromatiales</taxon>
        <taxon>Wenzhouxiangellaceae</taxon>
        <taxon>Wenzhouxiangella</taxon>
    </lineage>
</organism>
<reference evidence="12 13" key="1">
    <citation type="submission" date="2015-07" db="EMBL/GenBank/DDBJ databases">
        <authorList>
            <person name="Noorani M."/>
        </authorList>
    </citation>
    <scope>NUCLEOTIDE SEQUENCE [LARGE SCALE GENOMIC DNA]</scope>
    <source>
        <strain evidence="12 13">KCTC 42284</strain>
    </source>
</reference>
<evidence type="ECO:0000256" key="10">
    <source>
        <dbReference type="SAM" id="MobiDB-lite"/>
    </source>
</evidence>